<dbReference type="InterPro" id="IPR037066">
    <property type="entry name" value="Plug_dom_sf"/>
</dbReference>
<organism evidence="17 18">
    <name type="scientific">Rheinheimera maricola</name>
    <dbReference type="NCBI Taxonomy" id="2793282"/>
    <lineage>
        <taxon>Bacteria</taxon>
        <taxon>Pseudomonadati</taxon>
        <taxon>Pseudomonadota</taxon>
        <taxon>Gammaproteobacteria</taxon>
        <taxon>Chromatiales</taxon>
        <taxon>Chromatiaceae</taxon>
        <taxon>Rheinheimera</taxon>
    </lineage>
</organism>
<evidence type="ECO:0000313" key="17">
    <source>
        <dbReference type="EMBL" id="MBZ9611670.1"/>
    </source>
</evidence>
<evidence type="ECO:0000256" key="4">
    <source>
        <dbReference type="ARBA" id="ARBA00022452"/>
    </source>
</evidence>
<evidence type="ECO:0000256" key="11">
    <source>
        <dbReference type="PROSITE-ProRule" id="PRU01360"/>
    </source>
</evidence>
<keyword evidence="4 11" id="KW-1134">Transmembrane beta strand</keyword>
<evidence type="ECO:0000256" key="5">
    <source>
        <dbReference type="ARBA" id="ARBA00022692"/>
    </source>
</evidence>
<keyword evidence="18" id="KW-1185">Reference proteome</keyword>
<evidence type="ECO:0000259" key="15">
    <source>
        <dbReference type="Pfam" id="PF00593"/>
    </source>
</evidence>
<feature type="compositionally biased region" description="Basic and acidic residues" evidence="13">
    <location>
        <begin position="47"/>
        <end position="70"/>
    </location>
</feature>
<feature type="chain" id="PRO_5046112022" evidence="14">
    <location>
        <begin position="28"/>
        <end position="694"/>
    </location>
</feature>
<dbReference type="InterPro" id="IPR012910">
    <property type="entry name" value="Plug_dom"/>
</dbReference>
<dbReference type="InterPro" id="IPR036942">
    <property type="entry name" value="Beta-barrel_TonB_sf"/>
</dbReference>
<gene>
    <name evidence="17" type="ORF">I4W93_008660</name>
</gene>
<proteinExistence type="inferred from homology"/>
<name>A0ABS7X985_9GAMM</name>
<protein>
    <submittedName>
        <fullName evidence="17">TonB-dependent receptor</fullName>
    </submittedName>
</protein>
<evidence type="ECO:0000256" key="1">
    <source>
        <dbReference type="ARBA" id="ARBA00004571"/>
    </source>
</evidence>
<feature type="domain" description="TonB-dependent receptor-like beta-barrel" evidence="15">
    <location>
        <begin position="257"/>
        <end position="649"/>
    </location>
</feature>
<keyword evidence="5 11" id="KW-0812">Transmembrane</keyword>
<evidence type="ECO:0000256" key="13">
    <source>
        <dbReference type="SAM" id="MobiDB-lite"/>
    </source>
</evidence>
<reference evidence="17 18" key="1">
    <citation type="submission" date="2021-08" db="EMBL/GenBank/DDBJ databases">
        <title>Rheinheimera aquimaris sp. nov., isolated from seawater of the East Sea in Korea.</title>
        <authorList>
            <person name="Kim K.H."/>
            <person name="Wenting R."/>
            <person name="Kim K.R."/>
            <person name="Jeon C.O."/>
        </authorList>
    </citation>
    <scope>NUCLEOTIDE SEQUENCE [LARGE SCALE GENOMIC DNA]</scope>
    <source>
        <strain evidence="17 18">MA-13</strain>
    </source>
</reference>
<keyword evidence="7 12" id="KW-0798">TonB box</keyword>
<dbReference type="PROSITE" id="PS51257">
    <property type="entry name" value="PROKAR_LIPOPROTEIN"/>
    <property type="match status" value="1"/>
</dbReference>
<sequence length="694" mass="76552">MAKALNTTTLLISLGAVMACQAATVQAATVQQDSSLVDSPDITVSEQQHDEHEHEHEHHDDEHHHDEHKHENIEKIVVQASRSGRIADEQPIRVELINREEIEEKAAMRPGNISMLVAETGGVRVQTTSPALGSANIRLQGLYGRYTQLLADGLPLYGNQAASIGLLQIPPTDLGRVEIIKGSASSLYGGSALGGVINLVSRRPGDTLNGEALLNITSRDGQDFTTYIETPLIDNMQGSLTGGVHHQASTDIDKDGWIDLAGYERYTLRPRLYWRGDNGQTLYSTIGVMSERRSGGTAPGATVSNGEAFSQTQDSERLDAGLVFNMPVFDTLTLNTRASAMKQQHLHGYGLVTEDDQHESYLLESSIAGYSDHTDWVIGAAYQADKFMSDTFSAFNYSYQVPGLFSQLDYVFNPKVTASVSARLEQHNEFGSQFSPRVSLLYRPGDLTIRASYGRGYFAPTPFVEEIEAAGLSRLEALGELAEESAQTASIDFTYTYDDIESSLTLFGSDIKNVTTLESFASNGTGLPNRVRLVNAQGESQIRGSELLLRYYWQDIKLTASYLYLDATEQVAGALSRRDIALTPKHSAGFVAMWEQHGNFRAGFEAYYTGVQRLNDNPFTDYSKPYWHLGLMGEITVGRFSWFINLENLLDVKQTDEHPMLLPNRAASGQWTTDIWSRNDGFIVNAGVRVKFGS</sequence>
<feature type="region of interest" description="Disordered" evidence="13">
    <location>
        <begin position="42"/>
        <end position="70"/>
    </location>
</feature>
<keyword evidence="8 11" id="KW-0472">Membrane</keyword>
<dbReference type="PANTHER" id="PTHR30069:SF29">
    <property type="entry name" value="HEMOGLOBIN AND HEMOGLOBIN-HAPTOGLOBIN-BINDING PROTEIN 1-RELATED"/>
    <property type="match status" value="1"/>
</dbReference>
<dbReference type="Proteomes" id="UP000663814">
    <property type="component" value="Unassembled WGS sequence"/>
</dbReference>
<dbReference type="EMBL" id="JAERPS020000002">
    <property type="protein sequence ID" value="MBZ9611670.1"/>
    <property type="molecule type" value="Genomic_DNA"/>
</dbReference>
<accession>A0ABS7X985</accession>
<evidence type="ECO:0000256" key="8">
    <source>
        <dbReference type="ARBA" id="ARBA00023136"/>
    </source>
</evidence>
<feature type="domain" description="TonB-dependent receptor plug" evidence="16">
    <location>
        <begin position="89"/>
        <end position="196"/>
    </location>
</feature>
<evidence type="ECO:0000259" key="16">
    <source>
        <dbReference type="Pfam" id="PF07715"/>
    </source>
</evidence>
<feature type="signal peptide" evidence="14">
    <location>
        <begin position="1"/>
        <end position="27"/>
    </location>
</feature>
<keyword evidence="9 17" id="KW-0675">Receptor</keyword>
<evidence type="ECO:0000256" key="6">
    <source>
        <dbReference type="ARBA" id="ARBA00022729"/>
    </source>
</evidence>
<dbReference type="Gene3D" id="2.170.130.10">
    <property type="entry name" value="TonB-dependent receptor, plug domain"/>
    <property type="match status" value="1"/>
</dbReference>
<comment type="similarity">
    <text evidence="2">Belongs to the TonB-dependent receptor family. Hemoglobin/haptoglobin binding protein subfamily.</text>
</comment>
<evidence type="ECO:0000256" key="12">
    <source>
        <dbReference type="RuleBase" id="RU003357"/>
    </source>
</evidence>
<dbReference type="PROSITE" id="PS52016">
    <property type="entry name" value="TONB_DEPENDENT_REC_3"/>
    <property type="match status" value="1"/>
</dbReference>
<comment type="caution">
    <text evidence="17">The sequence shown here is derived from an EMBL/GenBank/DDBJ whole genome shotgun (WGS) entry which is preliminary data.</text>
</comment>
<comment type="subcellular location">
    <subcellularLocation>
        <location evidence="1 11">Cell outer membrane</location>
        <topology evidence="1 11">Multi-pass membrane protein</topology>
    </subcellularLocation>
</comment>
<evidence type="ECO:0000256" key="3">
    <source>
        <dbReference type="ARBA" id="ARBA00022448"/>
    </source>
</evidence>
<evidence type="ECO:0000256" key="14">
    <source>
        <dbReference type="SAM" id="SignalP"/>
    </source>
</evidence>
<evidence type="ECO:0000256" key="2">
    <source>
        <dbReference type="ARBA" id="ARBA00008143"/>
    </source>
</evidence>
<dbReference type="InterPro" id="IPR000531">
    <property type="entry name" value="Beta-barrel_TonB"/>
</dbReference>
<keyword evidence="3 11" id="KW-0813">Transport</keyword>
<evidence type="ECO:0000256" key="9">
    <source>
        <dbReference type="ARBA" id="ARBA00023170"/>
    </source>
</evidence>
<evidence type="ECO:0000256" key="7">
    <source>
        <dbReference type="ARBA" id="ARBA00023077"/>
    </source>
</evidence>
<evidence type="ECO:0000313" key="18">
    <source>
        <dbReference type="Proteomes" id="UP000663814"/>
    </source>
</evidence>
<evidence type="ECO:0000256" key="10">
    <source>
        <dbReference type="ARBA" id="ARBA00023237"/>
    </source>
</evidence>
<dbReference type="SUPFAM" id="SSF56935">
    <property type="entry name" value="Porins"/>
    <property type="match status" value="1"/>
</dbReference>
<dbReference type="RefSeq" id="WP_205309831.1">
    <property type="nucleotide sequence ID" value="NZ_JAERPS020000002.1"/>
</dbReference>
<keyword evidence="10 11" id="KW-0998">Cell outer membrane</keyword>
<dbReference type="PANTHER" id="PTHR30069">
    <property type="entry name" value="TONB-DEPENDENT OUTER MEMBRANE RECEPTOR"/>
    <property type="match status" value="1"/>
</dbReference>
<dbReference type="Gene3D" id="2.40.170.20">
    <property type="entry name" value="TonB-dependent receptor, beta-barrel domain"/>
    <property type="match status" value="1"/>
</dbReference>
<dbReference type="Pfam" id="PF00593">
    <property type="entry name" value="TonB_dep_Rec_b-barrel"/>
    <property type="match status" value="1"/>
</dbReference>
<dbReference type="InterPro" id="IPR039426">
    <property type="entry name" value="TonB-dep_rcpt-like"/>
</dbReference>
<dbReference type="Pfam" id="PF07715">
    <property type="entry name" value="Plug"/>
    <property type="match status" value="1"/>
</dbReference>
<keyword evidence="6 14" id="KW-0732">Signal</keyword>